<evidence type="ECO:0000313" key="1">
    <source>
        <dbReference type="EMBL" id="GAC60256.1"/>
    </source>
</evidence>
<dbReference type="RefSeq" id="WP_006895600.1">
    <property type="nucleotide sequence ID" value="NZ_BANU01000008.1"/>
</dbReference>
<dbReference type="PANTHER" id="PTHR37694:SF1">
    <property type="entry name" value="SLR8022 PROTEIN"/>
    <property type="match status" value="1"/>
</dbReference>
<dbReference type="InterPro" id="IPR014710">
    <property type="entry name" value="RmlC-like_jellyroll"/>
</dbReference>
<name>L7LHN6_9ACTN</name>
<dbReference type="PANTHER" id="PTHR37694">
    <property type="entry name" value="SLR8022 PROTEIN"/>
    <property type="match status" value="1"/>
</dbReference>
<dbReference type="Gene3D" id="2.60.120.10">
    <property type="entry name" value="Jelly Rolls"/>
    <property type="match status" value="1"/>
</dbReference>
<evidence type="ECO:0008006" key="3">
    <source>
        <dbReference type="Google" id="ProtNLM"/>
    </source>
</evidence>
<dbReference type="eggNOG" id="COG1917">
    <property type="taxonomic scope" value="Bacteria"/>
</dbReference>
<keyword evidence="2" id="KW-1185">Reference proteome</keyword>
<comment type="caution">
    <text evidence="1">The sequence shown here is derived from an EMBL/GenBank/DDBJ whole genome shotgun (WGS) entry which is preliminary data.</text>
</comment>
<protein>
    <recommendedName>
        <fullName evidence="3">LuxR family transcriptional regulator</fullName>
    </recommendedName>
</protein>
<dbReference type="CDD" id="cd02230">
    <property type="entry name" value="cupin_HP0902-like"/>
    <property type="match status" value="1"/>
</dbReference>
<reference evidence="1 2" key="1">
    <citation type="submission" date="2012-12" db="EMBL/GenBank/DDBJ databases">
        <title>Whole genome shotgun sequence of Gordonia sihwensis NBRC 108236.</title>
        <authorList>
            <person name="Yoshida I."/>
            <person name="Hosoyama A."/>
            <person name="Tsuchikane K."/>
            <person name="Ando Y."/>
            <person name="Baba S."/>
            <person name="Ohji S."/>
            <person name="Hamada M."/>
            <person name="Tamura T."/>
            <person name="Yamazoe A."/>
            <person name="Yamazaki S."/>
            <person name="Fujita N."/>
        </authorList>
    </citation>
    <scope>NUCLEOTIDE SEQUENCE [LARGE SCALE GENOMIC DNA]</scope>
    <source>
        <strain evidence="1 2">NBRC 108236</strain>
    </source>
</reference>
<dbReference type="EMBL" id="BANU01000008">
    <property type="protein sequence ID" value="GAC60256.1"/>
    <property type="molecule type" value="Genomic_DNA"/>
</dbReference>
<dbReference type="InterPro" id="IPR011051">
    <property type="entry name" value="RmlC_Cupin_sf"/>
</dbReference>
<evidence type="ECO:0000313" key="2">
    <source>
        <dbReference type="Proteomes" id="UP000035083"/>
    </source>
</evidence>
<dbReference type="AlphaFoldDB" id="L7LHN6"/>
<gene>
    <name evidence="1" type="ORF">GSI01S_08_01130</name>
</gene>
<proteinExistence type="predicted"/>
<organism evidence="1 2">
    <name type="scientific">Gordonia sihwensis NBRC 108236</name>
    <dbReference type="NCBI Taxonomy" id="1223544"/>
    <lineage>
        <taxon>Bacteria</taxon>
        <taxon>Bacillati</taxon>
        <taxon>Actinomycetota</taxon>
        <taxon>Actinomycetes</taxon>
        <taxon>Mycobacteriales</taxon>
        <taxon>Gordoniaceae</taxon>
        <taxon>Gordonia</taxon>
    </lineage>
</organism>
<dbReference type="Proteomes" id="UP000035083">
    <property type="component" value="Unassembled WGS sequence"/>
</dbReference>
<accession>L7LHN6</accession>
<sequence>MSAVSLPEVVEELLSEAREAHSGRAGRTVRGHSDHRLRHTVIALRAGAELSDHESPGEATLQVLHGRVRLTCEDGDWEGGAGALTDIPPTRHGLVADDDSAVLLTVALR</sequence>
<dbReference type="SUPFAM" id="SSF51182">
    <property type="entry name" value="RmlC-like cupins"/>
    <property type="match status" value="1"/>
</dbReference>